<evidence type="ECO:0000313" key="2">
    <source>
        <dbReference type="Proteomes" id="UP000054359"/>
    </source>
</evidence>
<organism evidence="1 2">
    <name type="scientific">Stegodyphus mimosarum</name>
    <name type="common">African social velvet spider</name>
    <dbReference type="NCBI Taxonomy" id="407821"/>
    <lineage>
        <taxon>Eukaryota</taxon>
        <taxon>Metazoa</taxon>
        <taxon>Ecdysozoa</taxon>
        <taxon>Arthropoda</taxon>
        <taxon>Chelicerata</taxon>
        <taxon>Arachnida</taxon>
        <taxon>Araneae</taxon>
        <taxon>Araneomorphae</taxon>
        <taxon>Entelegynae</taxon>
        <taxon>Eresoidea</taxon>
        <taxon>Eresidae</taxon>
        <taxon>Stegodyphus</taxon>
    </lineage>
</organism>
<accession>A0A087U4V4</accession>
<protein>
    <submittedName>
        <fullName evidence="1">Uncharacterized protein</fullName>
    </submittedName>
</protein>
<dbReference type="EMBL" id="KK118169">
    <property type="protein sequence ID" value="KFM72393.1"/>
    <property type="molecule type" value="Genomic_DNA"/>
</dbReference>
<gene>
    <name evidence="1" type="ORF">X975_20605</name>
</gene>
<dbReference type="Proteomes" id="UP000054359">
    <property type="component" value="Unassembled WGS sequence"/>
</dbReference>
<evidence type="ECO:0000313" key="1">
    <source>
        <dbReference type="EMBL" id="KFM72393.1"/>
    </source>
</evidence>
<reference evidence="1 2" key="1">
    <citation type="submission" date="2013-11" db="EMBL/GenBank/DDBJ databases">
        <title>Genome sequencing of Stegodyphus mimosarum.</title>
        <authorList>
            <person name="Bechsgaard J."/>
        </authorList>
    </citation>
    <scope>NUCLEOTIDE SEQUENCE [LARGE SCALE GENOMIC DNA]</scope>
</reference>
<sequence length="43" mass="5117">IFFPKIGITTSYIYANELKFFLSRSFFPFIRSYLILEDFNASV</sequence>
<name>A0A087U4V4_STEMI</name>
<feature type="non-terminal residue" evidence="1">
    <location>
        <position position="43"/>
    </location>
</feature>
<dbReference type="AlphaFoldDB" id="A0A087U4V4"/>
<feature type="non-terminal residue" evidence="1">
    <location>
        <position position="1"/>
    </location>
</feature>
<keyword evidence="2" id="KW-1185">Reference proteome</keyword>
<proteinExistence type="predicted"/>